<gene>
    <name evidence="2" type="ORF">TSPGSL018_18875</name>
</gene>
<feature type="region of interest" description="Disordered" evidence="1">
    <location>
        <begin position="20"/>
        <end position="68"/>
    </location>
</feature>
<feature type="non-terminal residue" evidence="2">
    <location>
        <position position="1"/>
    </location>
</feature>
<proteinExistence type="predicted"/>
<dbReference type="AlphaFoldDB" id="A0A061R0Y6"/>
<accession>A0A061R0Y6</accession>
<name>A0A061R0Y6_9CHLO</name>
<evidence type="ECO:0000313" key="2">
    <source>
        <dbReference type="EMBL" id="JAC64186.1"/>
    </source>
</evidence>
<evidence type="ECO:0000256" key="1">
    <source>
        <dbReference type="SAM" id="MobiDB-lite"/>
    </source>
</evidence>
<organism evidence="2">
    <name type="scientific">Tetraselmis sp. GSL018</name>
    <dbReference type="NCBI Taxonomy" id="582737"/>
    <lineage>
        <taxon>Eukaryota</taxon>
        <taxon>Viridiplantae</taxon>
        <taxon>Chlorophyta</taxon>
        <taxon>core chlorophytes</taxon>
        <taxon>Chlorodendrophyceae</taxon>
        <taxon>Chlorodendrales</taxon>
        <taxon>Chlorodendraceae</taxon>
        <taxon>Tetraselmis</taxon>
    </lineage>
</organism>
<dbReference type="EMBL" id="GBEZ01022662">
    <property type="protein sequence ID" value="JAC64186.1"/>
    <property type="molecule type" value="Transcribed_RNA"/>
</dbReference>
<sequence>PPRRATPALPRAGLEAARLGNSRRPGALIGPRRWKRGGEGAARPSEPPARPPSHQVIGLECLEPLASS</sequence>
<feature type="non-terminal residue" evidence="2">
    <location>
        <position position="68"/>
    </location>
</feature>
<reference evidence="2" key="1">
    <citation type="submission" date="2014-05" db="EMBL/GenBank/DDBJ databases">
        <title>The transcriptome of the halophilic microalga Tetraselmis sp. GSL018 isolated from the Great Salt Lake, Utah.</title>
        <authorList>
            <person name="Jinkerson R.E."/>
            <person name="D'Adamo S."/>
            <person name="Posewitz M.C."/>
        </authorList>
    </citation>
    <scope>NUCLEOTIDE SEQUENCE</scope>
    <source>
        <strain evidence="2">GSL018</strain>
    </source>
</reference>
<protein>
    <submittedName>
        <fullName evidence="2">Uncharacterized protein</fullName>
    </submittedName>
</protein>